<dbReference type="EMBL" id="BONW01000032">
    <property type="protein sequence ID" value="GIG90964.1"/>
    <property type="molecule type" value="Genomic_DNA"/>
</dbReference>
<dbReference type="SUPFAM" id="SSF56219">
    <property type="entry name" value="DNase I-like"/>
    <property type="match status" value="1"/>
</dbReference>
<dbReference type="Proteomes" id="UP000646749">
    <property type="component" value="Unassembled WGS sequence"/>
</dbReference>
<proteinExistence type="predicted"/>
<dbReference type="InterPro" id="IPR005135">
    <property type="entry name" value="Endo/exonuclease/phosphatase"/>
</dbReference>
<keyword evidence="3" id="KW-1185">Reference proteome</keyword>
<protein>
    <recommendedName>
        <fullName evidence="1">Endonuclease/exonuclease/phosphatase domain-containing protein</fullName>
    </recommendedName>
</protein>
<dbReference type="InterPro" id="IPR036691">
    <property type="entry name" value="Endo/exonu/phosph_ase_sf"/>
</dbReference>
<evidence type="ECO:0000313" key="3">
    <source>
        <dbReference type="Proteomes" id="UP000646749"/>
    </source>
</evidence>
<evidence type="ECO:0000313" key="2">
    <source>
        <dbReference type="EMBL" id="GIG90964.1"/>
    </source>
</evidence>
<organism evidence="2 3">
    <name type="scientific">Plantactinospora endophytica</name>
    <dbReference type="NCBI Taxonomy" id="673535"/>
    <lineage>
        <taxon>Bacteria</taxon>
        <taxon>Bacillati</taxon>
        <taxon>Actinomycetota</taxon>
        <taxon>Actinomycetes</taxon>
        <taxon>Micromonosporales</taxon>
        <taxon>Micromonosporaceae</taxon>
        <taxon>Plantactinospora</taxon>
    </lineage>
</organism>
<dbReference type="Gene3D" id="3.60.10.10">
    <property type="entry name" value="Endonuclease/exonuclease/phosphatase"/>
    <property type="match status" value="1"/>
</dbReference>
<accession>A0ABQ4E8I7</accession>
<feature type="domain" description="Endonuclease/exonuclease/phosphatase" evidence="1">
    <location>
        <begin position="2"/>
        <end position="213"/>
    </location>
</feature>
<comment type="caution">
    <text evidence="2">The sequence shown here is derived from an EMBL/GenBank/DDBJ whole genome shotgun (WGS) entry which is preliminary data.</text>
</comment>
<evidence type="ECO:0000259" key="1">
    <source>
        <dbReference type="Pfam" id="PF03372"/>
    </source>
</evidence>
<name>A0ABQ4E8I7_9ACTN</name>
<gene>
    <name evidence="2" type="ORF">Pen02_59000</name>
</gene>
<dbReference type="Pfam" id="PF03372">
    <property type="entry name" value="Exo_endo_phos"/>
    <property type="match status" value="1"/>
</dbReference>
<sequence length="224" mass="24571">MREIVRLVHEHAIDVLALQEVDFTAEGESEILLALLAQTELQYAATLPLSESSFESGGRAGVAVVSRHPVGAIDSFYLRNPRLSVGAGQDRLTLHDKGAVTCTIDFGLDRLSVVSFHSFPFHRFGHSAQEPGFKSIWDGIGRTLSRLDGRRLVLCGDFNTEDRGVILNSLSFPMTTTFSGRPTHNGKGFDDVLYSPDFAPVNRAQLIPNFSDHSLCLAELALCR</sequence>
<reference evidence="2 3" key="1">
    <citation type="submission" date="2021-01" db="EMBL/GenBank/DDBJ databases">
        <title>Whole genome shotgun sequence of Plantactinospora endophytica NBRC 110450.</title>
        <authorList>
            <person name="Komaki H."/>
            <person name="Tamura T."/>
        </authorList>
    </citation>
    <scope>NUCLEOTIDE SEQUENCE [LARGE SCALE GENOMIC DNA]</scope>
    <source>
        <strain evidence="2 3">NBRC 110450</strain>
    </source>
</reference>